<reference evidence="3" key="1">
    <citation type="submission" date="2025-08" db="UniProtKB">
        <authorList>
            <consortium name="RefSeq"/>
        </authorList>
    </citation>
    <scope>IDENTIFICATION</scope>
    <source>
        <tissue evidence="3">Gonad</tissue>
    </source>
</reference>
<organism evidence="2 3">
    <name type="scientific">Branchiostoma belcheri</name>
    <name type="common">Amphioxus</name>
    <dbReference type="NCBI Taxonomy" id="7741"/>
    <lineage>
        <taxon>Eukaryota</taxon>
        <taxon>Metazoa</taxon>
        <taxon>Chordata</taxon>
        <taxon>Cephalochordata</taxon>
        <taxon>Leptocardii</taxon>
        <taxon>Amphioxiformes</taxon>
        <taxon>Branchiostomatidae</taxon>
        <taxon>Branchiostoma</taxon>
    </lineage>
</organism>
<dbReference type="RefSeq" id="XP_019635017.1">
    <property type="nucleotide sequence ID" value="XM_019779458.1"/>
</dbReference>
<sequence>MAANTKMDEMKQYFHFPRAFEHNRTFITKTNDVTGCHDLRYLLEAQSKGLIVAAVVTDDLPDGVYRVLLTCRLDVDPPTNNPKTIQKRQRRQSRQRGQREAQGQQTVPNDMKTFERSQCTFCDCINRLATDKKLCDQCTKHLRAIKCKRLGLLFKFEPVVKTVYDPAVWPDERLAEYCLRAYDESKSMGRSQPEVSGVIEWEDLVYSNLARISETHTERTERMRW</sequence>
<name>A0A6P4ZVP2_BRABE</name>
<gene>
    <name evidence="3" type="primary">LOC109478007</name>
</gene>
<evidence type="ECO:0000313" key="3">
    <source>
        <dbReference type="RefSeq" id="XP_019635017.1"/>
    </source>
</evidence>
<dbReference type="KEGG" id="bbel:109478007"/>
<dbReference type="AlphaFoldDB" id="A0A6P4ZVP2"/>
<evidence type="ECO:0000313" key="2">
    <source>
        <dbReference type="Proteomes" id="UP000515135"/>
    </source>
</evidence>
<feature type="region of interest" description="Disordered" evidence="1">
    <location>
        <begin position="78"/>
        <end position="109"/>
    </location>
</feature>
<dbReference type="GeneID" id="109478007"/>
<proteinExistence type="predicted"/>
<dbReference type="OrthoDB" id="10488068at2759"/>
<feature type="compositionally biased region" description="Basic residues" evidence="1">
    <location>
        <begin position="85"/>
        <end position="96"/>
    </location>
</feature>
<dbReference type="Proteomes" id="UP000515135">
    <property type="component" value="Unplaced"/>
</dbReference>
<accession>A0A6P4ZVP2</accession>
<evidence type="ECO:0000256" key="1">
    <source>
        <dbReference type="SAM" id="MobiDB-lite"/>
    </source>
</evidence>
<protein>
    <submittedName>
        <fullName evidence="3">Uncharacterized protein LOC109478007</fullName>
    </submittedName>
</protein>
<keyword evidence="2" id="KW-1185">Reference proteome</keyword>